<dbReference type="RefSeq" id="WP_198638813.1">
    <property type="nucleotide sequence ID" value="NZ_JAEHNY010000009.1"/>
</dbReference>
<evidence type="ECO:0000313" key="4">
    <source>
        <dbReference type="Proteomes" id="UP000635665"/>
    </source>
</evidence>
<dbReference type="InterPro" id="IPR025646">
    <property type="entry name" value="DUF4350"/>
</dbReference>
<evidence type="ECO:0000313" key="3">
    <source>
        <dbReference type="EMBL" id="MBI6120478.1"/>
    </source>
</evidence>
<dbReference type="Pfam" id="PF14258">
    <property type="entry name" value="DUF4350"/>
    <property type="match status" value="1"/>
</dbReference>
<feature type="transmembrane region" description="Helical" evidence="1">
    <location>
        <begin position="267"/>
        <end position="284"/>
    </location>
</feature>
<organism evidence="3 4">
    <name type="scientific">Salegentibacter maritimus</name>
    <dbReference type="NCBI Taxonomy" id="2794347"/>
    <lineage>
        <taxon>Bacteria</taxon>
        <taxon>Pseudomonadati</taxon>
        <taxon>Bacteroidota</taxon>
        <taxon>Flavobacteriia</taxon>
        <taxon>Flavobacteriales</taxon>
        <taxon>Flavobacteriaceae</taxon>
        <taxon>Salegentibacter</taxon>
    </lineage>
</organism>
<gene>
    <name evidence="3" type="ORF">I6U50_10660</name>
</gene>
<accession>A0ABS0THF3</accession>
<reference evidence="3 4" key="1">
    <citation type="submission" date="2020-12" db="EMBL/GenBank/DDBJ databases">
        <title>Salegentibacter orientalis sp. nov., isolated from costal sediment.</title>
        <authorList>
            <person name="Lian F.-B."/>
        </authorList>
    </citation>
    <scope>NUCLEOTIDE SEQUENCE [LARGE SCALE GENOMIC DNA]</scope>
    <source>
        <strain evidence="3 4">F60176</strain>
    </source>
</reference>
<proteinExistence type="predicted"/>
<keyword evidence="4" id="KW-1185">Reference proteome</keyword>
<name>A0ABS0THF3_9FLAO</name>
<feature type="domain" description="DUF4350" evidence="2">
    <location>
        <begin position="38"/>
        <end position="230"/>
    </location>
</feature>
<keyword evidence="1" id="KW-0812">Transmembrane</keyword>
<keyword evidence="1" id="KW-0472">Membrane</keyword>
<keyword evidence="1" id="KW-1133">Transmembrane helix</keyword>
<dbReference type="Proteomes" id="UP000635665">
    <property type="component" value="Unassembled WGS sequence"/>
</dbReference>
<evidence type="ECO:0000259" key="2">
    <source>
        <dbReference type="Pfam" id="PF14258"/>
    </source>
</evidence>
<protein>
    <submittedName>
        <fullName evidence="3">DUF4350 domain-containing protein</fullName>
    </submittedName>
</protein>
<evidence type="ECO:0000256" key="1">
    <source>
        <dbReference type="SAM" id="Phobius"/>
    </source>
</evidence>
<dbReference type="EMBL" id="JAEHNY010000009">
    <property type="protein sequence ID" value="MBI6120478.1"/>
    <property type="molecule type" value="Genomic_DNA"/>
</dbReference>
<comment type="caution">
    <text evidence="3">The sequence shown here is derived from an EMBL/GenBank/DDBJ whole genome shotgun (WGS) entry which is preliminary data.</text>
</comment>
<sequence length="404" mass="46442">MNKTSKVFFGFFLLLVVFLTYLEATEPEPVNWTPSYMSDDKIPLGSLVFYESWKSTQKWDLEEVGIPPFEKLTDGLKNGTYFFLNNAAAFDTDELDILLNWTSKGNELFVSARNISPALLDTLQLETKVFIPKNDLSSKPELNFKNIALKNEAGFKFTNEFSPLYFEQRDSSNIQVHGLINIQGDEGNKQPNFISARFGEGTIYLHSTPEAFSNYFLLSQQNYEYAEKILAYINKRNPVFLDNYYKAGKSFYASPLYLLLSQNQLKWAYYFLLAGCILFIVFEGKRKQRAIPIVNPLKNQSYEYAKTLGDLYLEEKEYAKLISQKINLFLEYIRINYKISTKNIDEEFYILLAAKSGNSIADGKKLFKKIQHFSTKKNAGKTDFLELAEAINNFKSHSNGKSGK</sequence>